<dbReference type="InterPro" id="IPR003593">
    <property type="entry name" value="AAA+_ATPase"/>
</dbReference>
<sequence>MTGAPAPILALEDAAIGYGREVLLRDLTLGVSAGDFLAIVGPNGGGKTTLLRTLLGVQPPLGGARRQPRPLRVGYVPQRDHVDAYWPLTAAEVAVMGRYRLLAPGRRPGAADREAVRAALARVGIEELAGVPFRTLSGGQRQRTLIARALASEPELLALDEPTNGMDPAAELDAMDVLRALHRGGGLAVVMVSHRLEAVANYAQRLCFVDKDKRLFRVGALEAMLTPEALGALYGRRVAVREEGGRRFVYPEAEAR</sequence>
<proteinExistence type="inferred from homology"/>
<organism evidence="6 7">
    <name type="scientific">Anaeromyxobacter diazotrophicus</name>
    <dbReference type="NCBI Taxonomy" id="2590199"/>
    <lineage>
        <taxon>Bacteria</taxon>
        <taxon>Pseudomonadati</taxon>
        <taxon>Myxococcota</taxon>
        <taxon>Myxococcia</taxon>
        <taxon>Myxococcales</taxon>
        <taxon>Cystobacterineae</taxon>
        <taxon>Anaeromyxobacteraceae</taxon>
        <taxon>Anaeromyxobacter</taxon>
    </lineage>
</organism>
<keyword evidence="3" id="KW-0547">Nucleotide-binding</keyword>
<accession>A0A7I9VS44</accession>
<protein>
    <submittedName>
        <fullName evidence="6">Manganese ABC transporter ATP-binding protein</fullName>
    </submittedName>
</protein>
<dbReference type="InterPro" id="IPR003439">
    <property type="entry name" value="ABC_transporter-like_ATP-bd"/>
</dbReference>
<evidence type="ECO:0000256" key="2">
    <source>
        <dbReference type="ARBA" id="ARBA00022448"/>
    </source>
</evidence>
<dbReference type="Pfam" id="PF00005">
    <property type="entry name" value="ABC_tran"/>
    <property type="match status" value="1"/>
</dbReference>
<comment type="similarity">
    <text evidence="1">Belongs to the ABC transporter superfamily.</text>
</comment>
<keyword evidence="4 6" id="KW-0067">ATP-binding</keyword>
<reference evidence="7" key="1">
    <citation type="journal article" date="2020" name="Appl. Environ. Microbiol.">
        <title>Diazotrophic Anaeromyxobacter Isolates from Soils.</title>
        <authorList>
            <person name="Masuda Y."/>
            <person name="Yamanaka H."/>
            <person name="Xu Z.X."/>
            <person name="Shiratori Y."/>
            <person name="Aono T."/>
            <person name="Amachi S."/>
            <person name="Senoo K."/>
            <person name="Itoh H."/>
        </authorList>
    </citation>
    <scope>NUCLEOTIDE SEQUENCE [LARGE SCALE GENOMIC DNA]</scope>
    <source>
        <strain evidence="7">R267</strain>
    </source>
</reference>
<dbReference type="SUPFAM" id="SSF52540">
    <property type="entry name" value="P-loop containing nucleoside triphosphate hydrolases"/>
    <property type="match status" value="1"/>
</dbReference>
<evidence type="ECO:0000256" key="4">
    <source>
        <dbReference type="ARBA" id="ARBA00022840"/>
    </source>
</evidence>
<dbReference type="PANTHER" id="PTHR42734">
    <property type="entry name" value="METAL TRANSPORT SYSTEM ATP-BINDING PROTEIN TM_0124-RELATED"/>
    <property type="match status" value="1"/>
</dbReference>
<dbReference type="SMART" id="SM00382">
    <property type="entry name" value="AAA"/>
    <property type="match status" value="1"/>
</dbReference>
<dbReference type="PROSITE" id="PS50893">
    <property type="entry name" value="ABC_TRANSPORTER_2"/>
    <property type="match status" value="1"/>
</dbReference>
<dbReference type="InterPro" id="IPR027417">
    <property type="entry name" value="P-loop_NTPase"/>
</dbReference>
<dbReference type="GO" id="GO:0005524">
    <property type="term" value="F:ATP binding"/>
    <property type="evidence" value="ECO:0007669"/>
    <property type="project" value="UniProtKB-KW"/>
</dbReference>
<evidence type="ECO:0000256" key="3">
    <source>
        <dbReference type="ARBA" id="ARBA00022741"/>
    </source>
</evidence>
<dbReference type="GO" id="GO:0016887">
    <property type="term" value="F:ATP hydrolysis activity"/>
    <property type="evidence" value="ECO:0007669"/>
    <property type="project" value="InterPro"/>
</dbReference>
<name>A0A7I9VS44_9BACT</name>
<dbReference type="Proteomes" id="UP000503640">
    <property type="component" value="Unassembled WGS sequence"/>
</dbReference>
<gene>
    <name evidence="6" type="ORF">AMYX_40030</name>
</gene>
<evidence type="ECO:0000313" key="6">
    <source>
        <dbReference type="EMBL" id="GEJ59262.1"/>
    </source>
</evidence>
<feature type="domain" description="ABC transporter" evidence="5">
    <location>
        <begin position="9"/>
        <end position="236"/>
    </location>
</feature>
<keyword evidence="2" id="KW-0813">Transport</keyword>
<dbReference type="RefSeq" id="WP_176068584.1">
    <property type="nucleotide sequence ID" value="NZ_BJTG01000012.1"/>
</dbReference>
<keyword evidence="7" id="KW-1185">Reference proteome</keyword>
<dbReference type="EMBL" id="BJTG01000012">
    <property type="protein sequence ID" value="GEJ59262.1"/>
    <property type="molecule type" value="Genomic_DNA"/>
</dbReference>
<evidence type="ECO:0000256" key="1">
    <source>
        <dbReference type="ARBA" id="ARBA00005417"/>
    </source>
</evidence>
<comment type="caution">
    <text evidence="6">The sequence shown here is derived from an EMBL/GenBank/DDBJ whole genome shotgun (WGS) entry which is preliminary data.</text>
</comment>
<dbReference type="AlphaFoldDB" id="A0A7I9VS44"/>
<dbReference type="PANTHER" id="PTHR42734:SF5">
    <property type="entry name" value="IRON TRANSPORT SYSTEM ATP-BINDING PROTEIN HI_0361-RELATED"/>
    <property type="match status" value="1"/>
</dbReference>
<dbReference type="InterPro" id="IPR050153">
    <property type="entry name" value="Metal_Ion_Import_ABC"/>
</dbReference>
<evidence type="ECO:0000313" key="7">
    <source>
        <dbReference type="Proteomes" id="UP000503640"/>
    </source>
</evidence>
<dbReference type="Gene3D" id="3.40.50.300">
    <property type="entry name" value="P-loop containing nucleotide triphosphate hydrolases"/>
    <property type="match status" value="1"/>
</dbReference>
<evidence type="ECO:0000259" key="5">
    <source>
        <dbReference type="PROSITE" id="PS50893"/>
    </source>
</evidence>